<name>A0A0F9XW37_9ZZZZ</name>
<organism evidence="2">
    <name type="scientific">marine sediment metagenome</name>
    <dbReference type="NCBI Taxonomy" id="412755"/>
    <lineage>
        <taxon>unclassified sequences</taxon>
        <taxon>metagenomes</taxon>
        <taxon>ecological metagenomes</taxon>
    </lineage>
</organism>
<comment type="caution">
    <text evidence="2">The sequence shown here is derived from an EMBL/GenBank/DDBJ whole genome shotgun (WGS) entry which is preliminary data.</text>
</comment>
<evidence type="ECO:0000313" key="2">
    <source>
        <dbReference type="EMBL" id="KKO03597.1"/>
    </source>
</evidence>
<evidence type="ECO:0008006" key="3">
    <source>
        <dbReference type="Google" id="ProtNLM"/>
    </source>
</evidence>
<proteinExistence type="predicted"/>
<gene>
    <name evidence="2" type="ORF">LCGC14_0095240</name>
</gene>
<dbReference type="InterPro" id="IPR032427">
    <property type="entry name" value="P22_portal"/>
</dbReference>
<accession>A0A0F9XW37</accession>
<evidence type="ECO:0000256" key="1">
    <source>
        <dbReference type="SAM" id="MobiDB-lite"/>
    </source>
</evidence>
<protein>
    <recommendedName>
        <fullName evidence="3">Portal protein</fullName>
    </recommendedName>
</protein>
<dbReference type="AlphaFoldDB" id="A0A0F9XW37"/>
<feature type="compositionally biased region" description="Low complexity" evidence="1">
    <location>
        <begin position="613"/>
        <end position="625"/>
    </location>
</feature>
<reference evidence="2" key="1">
    <citation type="journal article" date="2015" name="Nature">
        <title>Complex archaea that bridge the gap between prokaryotes and eukaryotes.</title>
        <authorList>
            <person name="Spang A."/>
            <person name="Saw J.H."/>
            <person name="Jorgensen S.L."/>
            <person name="Zaremba-Niedzwiedzka K."/>
            <person name="Martijn J."/>
            <person name="Lind A.E."/>
            <person name="van Eijk R."/>
            <person name="Schleper C."/>
            <person name="Guy L."/>
            <person name="Ettema T.J."/>
        </authorList>
    </citation>
    <scope>NUCLEOTIDE SEQUENCE</scope>
</reference>
<sequence length="655" mass="72737">MPTSERTTTDALHRRLDEMVGAATDATRDWSRIWQDGLDYVFGNQLAGQRRRKGWDRIQTNYIYPAVVQTMAVIAQRRPRIVAQPVDPTDAPAAAKWGRILQWQFEKVLKMTAKLMQASLDGAVFGHYVAKTLWEPKARWDAATRRWIGQPRIVIVHPQYFGADPEAETVDDATFVVCKRRVPVAYAVARWPNCTDAIERAAACETGDTSLSAGERINHRMTGQFDRDSDGVEGRLVDLITRRFRPSSAVGPAGGQSGAYVTIEEITFRDLTERPATETREVSYDQLAARGLIVQDDDGYWVDADTAQPFAERQEEIVREFDEPVYPFGRYVLRIGAGSERVILNDSRQRQVWPYVHWPYTVGVNALLPHVWQGLNQVEMARGHQDWLNITMSHMANYVRQFADPIVKVEQGALQGSEDNANIASKIAARAGAIWKMARGKLDRAQRVPPPPMSDSLSSFYRLMAEGIKDQLGVQDAALGKQTAGPTTATEVWQLAVNSRHATTLKSILLDEFTEKVMAAVLELDQANMTADQQLRIAGVAGSITVTEDMLTGFYDVALDVAMAMPFDQNRKKNEAVTLFKAVGPDYLPELLDAFDVANKDEILQRLAARGAAAKAKADNAPAVADPDKPADRPPDDDDDHLPPAMAQLLDGKLA</sequence>
<dbReference type="Pfam" id="PF16510">
    <property type="entry name" value="P22_portal"/>
    <property type="match status" value="1"/>
</dbReference>
<feature type="region of interest" description="Disordered" evidence="1">
    <location>
        <begin position="613"/>
        <end position="655"/>
    </location>
</feature>
<dbReference type="EMBL" id="LAZR01000026">
    <property type="protein sequence ID" value="KKO03597.1"/>
    <property type="molecule type" value="Genomic_DNA"/>
</dbReference>